<dbReference type="PANTHER" id="PTHR11220:SF36">
    <property type="entry name" value="SOUL HEME-BINDING PROTEIN"/>
    <property type="match status" value="1"/>
</dbReference>
<feature type="chain" id="PRO_5013107325" description="SOUL heme-binding protein" evidence="2">
    <location>
        <begin position="27"/>
        <end position="213"/>
    </location>
</feature>
<sequence>MGNNLLISVALASCFIVSKLVFYSHAVESPKYLLVHSESDYEIRLYREVSWIYALVQETSFEKSTEDGFHRIYQYIHGENLNSSQLPITAPVLTSVITSSPRTVYHVKLFLSKGNPPQPNPELNLQLEKWSARCLAIRKFSGFAKDDNVKKEMESLVASLTEHPTGNTVLDFNISYTIAQYNSTRHTSGRLNEVWVDVSEFNIEGCLPKQGKN</sequence>
<organism evidence="3 4">
    <name type="scientific">Manihot esculenta</name>
    <name type="common">Cassava</name>
    <name type="synonym">Jatropha manihot</name>
    <dbReference type="NCBI Taxonomy" id="3983"/>
    <lineage>
        <taxon>Eukaryota</taxon>
        <taxon>Viridiplantae</taxon>
        <taxon>Streptophyta</taxon>
        <taxon>Embryophyta</taxon>
        <taxon>Tracheophyta</taxon>
        <taxon>Spermatophyta</taxon>
        <taxon>Magnoliopsida</taxon>
        <taxon>eudicotyledons</taxon>
        <taxon>Gunneridae</taxon>
        <taxon>Pentapetalae</taxon>
        <taxon>rosids</taxon>
        <taxon>fabids</taxon>
        <taxon>Malpighiales</taxon>
        <taxon>Euphorbiaceae</taxon>
        <taxon>Crotonoideae</taxon>
        <taxon>Manihoteae</taxon>
        <taxon>Manihot</taxon>
    </lineage>
</organism>
<dbReference type="InterPro" id="IPR006917">
    <property type="entry name" value="SOUL_heme-bd"/>
</dbReference>
<keyword evidence="2" id="KW-0732">Signal</keyword>
<dbReference type="PANTHER" id="PTHR11220">
    <property type="entry name" value="HEME-BINDING PROTEIN-RELATED"/>
    <property type="match status" value="1"/>
</dbReference>
<dbReference type="EMBL" id="CM004399">
    <property type="protein sequence ID" value="OAY32549.1"/>
    <property type="molecule type" value="Genomic_DNA"/>
</dbReference>
<reference evidence="4" key="1">
    <citation type="journal article" date="2016" name="Nat. Biotechnol.">
        <title>Sequencing wild and cultivated cassava and related species reveals extensive interspecific hybridization and genetic diversity.</title>
        <authorList>
            <person name="Bredeson J.V."/>
            <person name="Lyons J.B."/>
            <person name="Prochnik S.E."/>
            <person name="Wu G.A."/>
            <person name="Ha C.M."/>
            <person name="Edsinger-Gonzales E."/>
            <person name="Grimwood J."/>
            <person name="Schmutz J."/>
            <person name="Rabbi I.Y."/>
            <person name="Egesi C."/>
            <person name="Nauluvula P."/>
            <person name="Lebot V."/>
            <person name="Ndunguru J."/>
            <person name="Mkamilo G."/>
            <person name="Bart R.S."/>
            <person name="Setter T.L."/>
            <person name="Gleadow R.M."/>
            <person name="Kulakow P."/>
            <person name="Ferguson M.E."/>
            <person name="Rounsley S."/>
            <person name="Rokhsar D.S."/>
        </authorList>
    </citation>
    <scope>NUCLEOTIDE SEQUENCE [LARGE SCALE GENOMIC DNA]</scope>
    <source>
        <strain evidence="4">cv. AM560-2</strain>
    </source>
</reference>
<evidence type="ECO:0008006" key="5">
    <source>
        <dbReference type="Google" id="ProtNLM"/>
    </source>
</evidence>
<keyword evidence="4" id="KW-1185">Reference proteome</keyword>
<dbReference type="FunFam" id="3.20.80.10:FF:000002">
    <property type="entry name" value="Heme-binding protein 2"/>
    <property type="match status" value="1"/>
</dbReference>
<dbReference type="Proteomes" id="UP000091857">
    <property type="component" value="Chromosome 13"/>
</dbReference>
<dbReference type="Pfam" id="PF04832">
    <property type="entry name" value="SOUL"/>
    <property type="match status" value="1"/>
</dbReference>
<dbReference type="Gene3D" id="3.20.80.10">
    <property type="entry name" value="Regulatory factor, effector binding domain"/>
    <property type="match status" value="1"/>
</dbReference>
<evidence type="ECO:0000256" key="1">
    <source>
        <dbReference type="ARBA" id="ARBA00009817"/>
    </source>
</evidence>
<comment type="caution">
    <text evidence="3">The sequence shown here is derived from an EMBL/GenBank/DDBJ whole genome shotgun (WGS) entry which is preliminary data.</text>
</comment>
<name>A0A2C9UNF8_MANES</name>
<evidence type="ECO:0000313" key="3">
    <source>
        <dbReference type="EMBL" id="OAY32549.1"/>
    </source>
</evidence>
<dbReference type="InterPro" id="IPR011256">
    <property type="entry name" value="Reg_factor_effector_dom_sf"/>
</dbReference>
<accession>A0A2C9UNF8</accession>
<dbReference type="AlphaFoldDB" id="A0A2C9UNF8"/>
<proteinExistence type="inferred from homology"/>
<evidence type="ECO:0000313" key="4">
    <source>
        <dbReference type="Proteomes" id="UP000091857"/>
    </source>
</evidence>
<dbReference type="OrthoDB" id="6424451at2759"/>
<feature type="signal peptide" evidence="2">
    <location>
        <begin position="1"/>
        <end position="26"/>
    </location>
</feature>
<dbReference type="SUPFAM" id="SSF55136">
    <property type="entry name" value="Probable bacterial effector-binding domain"/>
    <property type="match status" value="1"/>
</dbReference>
<gene>
    <name evidence="3" type="ORF">MANES_13G026700v8</name>
</gene>
<dbReference type="Gramene" id="Manes.13G026700.1.v8.1">
    <property type="protein sequence ID" value="Manes.13G026700.1.v8.1.CDS"/>
    <property type="gene ID" value="Manes.13G026700.v8.1"/>
</dbReference>
<protein>
    <recommendedName>
        <fullName evidence="5">SOUL heme-binding protein</fullName>
    </recommendedName>
</protein>
<evidence type="ECO:0000256" key="2">
    <source>
        <dbReference type="SAM" id="SignalP"/>
    </source>
</evidence>
<comment type="similarity">
    <text evidence="1">Belongs to the HEBP family.</text>
</comment>